<dbReference type="EMBL" id="JZYN01000012">
    <property type="protein sequence ID" value="KJM67926.1"/>
    <property type="molecule type" value="Genomic_DNA"/>
</dbReference>
<dbReference type="AlphaFoldDB" id="A0A837FGD9"/>
<accession>A0A837FGD9</accession>
<name>A0A837FGD9_9ENTR</name>
<evidence type="ECO:0000313" key="1">
    <source>
        <dbReference type="EMBL" id="KJM67926.1"/>
    </source>
</evidence>
<organism evidence="1 2">
    <name type="scientific">Enterobacter hormaechei subsp. xiangfangensis</name>
    <dbReference type="NCBI Taxonomy" id="1296536"/>
    <lineage>
        <taxon>Bacteria</taxon>
        <taxon>Pseudomonadati</taxon>
        <taxon>Pseudomonadota</taxon>
        <taxon>Gammaproteobacteria</taxon>
        <taxon>Enterobacterales</taxon>
        <taxon>Enterobacteriaceae</taxon>
        <taxon>Enterobacter</taxon>
        <taxon>Enterobacter cloacae complex</taxon>
    </lineage>
</organism>
<reference evidence="1 2" key="1">
    <citation type="submission" date="2015-03" db="EMBL/GenBank/DDBJ databases">
        <authorList>
            <person name="McCorrison J."/>
            <person name="Sanka R."/>
            <person name="Adams M."/>
            <person name="Brinkac L."/>
            <person name="Nierman W."/>
            <person name="Sutton G."/>
            <person name="Nelson K."/>
            <person name="Kiedrowski L."/>
            <person name="Guerrero D."/>
            <person name="Bonomo R."/>
        </authorList>
    </citation>
    <scope>NUCLEOTIDE SEQUENCE [LARGE SCALE GENOMIC DNA]</scope>
    <source>
        <strain evidence="1 2">39373</strain>
    </source>
</reference>
<comment type="caution">
    <text evidence="1">The sequence shown here is derived from an EMBL/GenBank/DDBJ whole genome shotgun (WGS) entry which is preliminary data.</text>
</comment>
<sequence length="64" mass="7607">MLYLEYSTCFNEFYVEQLELFNERLGFTLNVSLRDGATIFRVYPHLDQPYLAQNVKNPHLYGTL</sequence>
<proteinExistence type="predicted"/>
<dbReference type="Proteomes" id="UP000033679">
    <property type="component" value="Unassembled WGS sequence"/>
</dbReference>
<protein>
    <submittedName>
        <fullName evidence="1">Uncharacterized protein</fullName>
    </submittedName>
</protein>
<gene>
    <name evidence="1" type="ORF">SS59_11385</name>
</gene>
<evidence type="ECO:0000313" key="2">
    <source>
        <dbReference type="Proteomes" id="UP000033679"/>
    </source>
</evidence>